<dbReference type="RefSeq" id="WP_265618296.1">
    <property type="nucleotide sequence ID" value="NZ_JAPFRD010000011.1"/>
</dbReference>
<organism evidence="1 2">
    <name type="scientific">Alteromonas aquimaris</name>
    <dbReference type="NCBI Taxonomy" id="2998417"/>
    <lineage>
        <taxon>Bacteria</taxon>
        <taxon>Pseudomonadati</taxon>
        <taxon>Pseudomonadota</taxon>
        <taxon>Gammaproteobacteria</taxon>
        <taxon>Alteromonadales</taxon>
        <taxon>Alteromonadaceae</taxon>
        <taxon>Alteromonas/Salinimonas group</taxon>
        <taxon>Alteromonas</taxon>
    </lineage>
</organism>
<reference evidence="1" key="1">
    <citation type="submission" date="2022-11" db="EMBL/GenBank/DDBJ databases">
        <title>Alteromonas sp. nov., isolated from sea water of the Qingdao.</title>
        <authorList>
            <person name="Wang Q."/>
        </authorList>
    </citation>
    <scope>NUCLEOTIDE SEQUENCE</scope>
    <source>
        <strain evidence="1">ASW11-7</strain>
    </source>
</reference>
<proteinExistence type="predicted"/>
<accession>A0ABT3P9Q2</accession>
<evidence type="ECO:0008006" key="3">
    <source>
        <dbReference type="Google" id="ProtNLM"/>
    </source>
</evidence>
<dbReference type="InterPro" id="IPR029021">
    <property type="entry name" value="Prot-tyrosine_phosphatase-like"/>
</dbReference>
<dbReference type="Proteomes" id="UP001142810">
    <property type="component" value="Unassembled WGS sequence"/>
</dbReference>
<dbReference type="Gene3D" id="3.90.190.10">
    <property type="entry name" value="Protein tyrosine phosphatase superfamily"/>
    <property type="match status" value="1"/>
</dbReference>
<gene>
    <name evidence="1" type="ORF">OPS25_13455</name>
</gene>
<dbReference type="SUPFAM" id="SSF52799">
    <property type="entry name" value="(Phosphotyrosine protein) phosphatases II"/>
    <property type="match status" value="1"/>
</dbReference>
<sequence>MSETNDDVKASVHHSVVSLLNGKVGLGPLPALSDLNSLTSCGVTHLVTLQTEDEMEAGLQTAMLDASLKWLWMPLHIRTPLAEAEQAYLQQYLISFKKILNQSSFLYVHCDSNCKRSLLLVLAFCHYQGLSAGDSYRLIHRLDAPRCRHLTQSERRWAEQLGESAKLSRQL</sequence>
<protein>
    <recommendedName>
        <fullName evidence="3">Tyrosine specific protein phosphatases domain-containing protein</fullName>
    </recommendedName>
</protein>
<name>A0ABT3P9Q2_9ALTE</name>
<dbReference type="EMBL" id="JAPFRD010000011">
    <property type="protein sequence ID" value="MCW8109511.1"/>
    <property type="molecule type" value="Genomic_DNA"/>
</dbReference>
<keyword evidence="2" id="KW-1185">Reference proteome</keyword>
<comment type="caution">
    <text evidence="1">The sequence shown here is derived from an EMBL/GenBank/DDBJ whole genome shotgun (WGS) entry which is preliminary data.</text>
</comment>
<evidence type="ECO:0000313" key="2">
    <source>
        <dbReference type="Proteomes" id="UP001142810"/>
    </source>
</evidence>
<evidence type="ECO:0000313" key="1">
    <source>
        <dbReference type="EMBL" id="MCW8109511.1"/>
    </source>
</evidence>